<evidence type="ECO:0000313" key="3">
    <source>
        <dbReference type="Proteomes" id="UP000015102"/>
    </source>
</evidence>
<reference evidence="3" key="1">
    <citation type="submission" date="2013-02" db="EMBL/GenBank/DDBJ databases">
        <authorList>
            <person name="Hughes D."/>
        </authorList>
    </citation>
    <scope>NUCLEOTIDE SEQUENCE</scope>
    <source>
        <strain>Durham</strain>
        <strain evidence="3">NC isolate 2 -- Noor lab</strain>
    </source>
</reference>
<dbReference type="AlphaFoldDB" id="T1GVH9"/>
<keyword evidence="3" id="KW-1185">Reference proteome</keyword>
<dbReference type="EnsemblMetazoa" id="MESCA007784-RA">
    <property type="protein sequence ID" value="MESCA007784-PA"/>
    <property type="gene ID" value="MESCA007784"/>
</dbReference>
<dbReference type="InterPro" id="IPR031734">
    <property type="entry name" value="MBF2"/>
</dbReference>
<name>T1GVH9_MEGSC</name>
<sequence>MKCVIIFCILVASVAGESNHWGQRSGWIWNTDHKIYTNTIVANPVRGYVINREFHFPQYIPNKNSPNITYIEAIDNFRNSSGGHGVIVSGGPKYNYVNMKFISRLGYGINFTVKIYGK</sequence>
<dbReference type="OMA" id="QSQYNYG"/>
<dbReference type="PANTHER" id="PTHR37685:SF1">
    <property type="entry name" value="GEO11136P1-RELATED"/>
    <property type="match status" value="1"/>
</dbReference>
<dbReference type="Proteomes" id="UP000015102">
    <property type="component" value="Unassembled WGS sequence"/>
</dbReference>
<evidence type="ECO:0000256" key="1">
    <source>
        <dbReference type="SAM" id="SignalP"/>
    </source>
</evidence>
<protein>
    <recommendedName>
        <fullName evidence="4">Salivary secreted peptide</fullName>
    </recommendedName>
</protein>
<keyword evidence="1" id="KW-0732">Signal</keyword>
<feature type="signal peptide" evidence="1">
    <location>
        <begin position="1"/>
        <end position="16"/>
    </location>
</feature>
<feature type="chain" id="PRO_5004588543" description="Salivary secreted peptide" evidence="1">
    <location>
        <begin position="17"/>
        <end position="118"/>
    </location>
</feature>
<proteinExistence type="predicted"/>
<reference evidence="2" key="2">
    <citation type="submission" date="2015-06" db="UniProtKB">
        <authorList>
            <consortium name="EnsemblMetazoa"/>
        </authorList>
    </citation>
    <scope>IDENTIFICATION</scope>
</reference>
<dbReference type="HOGENOM" id="CLU_152785_3_1_1"/>
<evidence type="ECO:0008006" key="4">
    <source>
        <dbReference type="Google" id="ProtNLM"/>
    </source>
</evidence>
<dbReference type="Pfam" id="PF15868">
    <property type="entry name" value="MBF2"/>
    <property type="match status" value="1"/>
</dbReference>
<organism evidence="2 3">
    <name type="scientific">Megaselia scalaris</name>
    <name type="common">Humpbacked fly</name>
    <name type="synonym">Phora scalaris</name>
    <dbReference type="NCBI Taxonomy" id="36166"/>
    <lineage>
        <taxon>Eukaryota</taxon>
        <taxon>Metazoa</taxon>
        <taxon>Ecdysozoa</taxon>
        <taxon>Arthropoda</taxon>
        <taxon>Hexapoda</taxon>
        <taxon>Insecta</taxon>
        <taxon>Pterygota</taxon>
        <taxon>Neoptera</taxon>
        <taxon>Endopterygota</taxon>
        <taxon>Diptera</taxon>
        <taxon>Brachycera</taxon>
        <taxon>Muscomorpha</taxon>
        <taxon>Platypezoidea</taxon>
        <taxon>Phoridae</taxon>
        <taxon>Megaseliini</taxon>
        <taxon>Megaselia</taxon>
    </lineage>
</organism>
<accession>T1GVH9</accession>
<dbReference type="PANTHER" id="PTHR37685">
    <property type="entry name" value="GEO11136P1-RELATED"/>
    <property type="match status" value="1"/>
</dbReference>
<dbReference type="EMBL" id="CAQQ02181809">
    <property type="status" value="NOT_ANNOTATED_CDS"/>
    <property type="molecule type" value="Genomic_DNA"/>
</dbReference>
<evidence type="ECO:0000313" key="2">
    <source>
        <dbReference type="EnsemblMetazoa" id="MESCA007784-PA"/>
    </source>
</evidence>